<dbReference type="InterPro" id="IPR009009">
    <property type="entry name" value="RlpA-like_DPBB"/>
</dbReference>
<accession>A0A0F9FVC7</accession>
<proteinExistence type="predicted"/>
<dbReference type="EMBL" id="LAZR01030963">
    <property type="protein sequence ID" value="KKL55097.1"/>
    <property type="molecule type" value="Genomic_DNA"/>
</dbReference>
<gene>
    <name evidence="2" type="ORF">LCGC14_2258860</name>
</gene>
<feature type="non-terminal residue" evidence="2">
    <location>
        <position position="1"/>
    </location>
</feature>
<feature type="domain" description="RlpA-like protein double-psi beta-barrel" evidence="1">
    <location>
        <begin position="8"/>
        <end position="64"/>
    </location>
</feature>
<dbReference type="Pfam" id="PF03330">
    <property type="entry name" value="DPBB_1"/>
    <property type="match status" value="1"/>
</dbReference>
<dbReference type="Gene3D" id="2.40.40.10">
    <property type="entry name" value="RlpA-like domain"/>
    <property type="match status" value="1"/>
</dbReference>
<name>A0A0F9FVC7_9ZZZZ</name>
<dbReference type="InterPro" id="IPR036908">
    <property type="entry name" value="RlpA-like_sf"/>
</dbReference>
<reference evidence="2" key="1">
    <citation type="journal article" date="2015" name="Nature">
        <title>Complex archaea that bridge the gap between prokaryotes and eukaryotes.</title>
        <authorList>
            <person name="Spang A."/>
            <person name="Saw J.H."/>
            <person name="Jorgensen S.L."/>
            <person name="Zaremba-Niedzwiedzka K."/>
            <person name="Martijn J."/>
            <person name="Lind A.E."/>
            <person name="van Eijk R."/>
            <person name="Schleper C."/>
            <person name="Guy L."/>
            <person name="Ettema T.J."/>
        </authorList>
    </citation>
    <scope>NUCLEOTIDE SEQUENCE</scope>
</reference>
<organism evidence="2">
    <name type="scientific">marine sediment metagenome</name>
    <dbReference type="NCBI Taxonomy" id="412755"/>
    <lineage>
        <taxon>unclassified sequences</taxon>
        <taxon>metagenomes</taxon>
        <taxon>ecological metagenomes</taxon>
    </lineage>
</organism>
<evidence type="ECO:0000313" key="2">
    <source>
        <dbReference type="EMBL" id="KKL55097.1"/>
    </source>
</evidence>
<comment type="caution">
    <text evidence="2">The sequence shown here is derived from an EMBL/GenBank/DDBJ whole genome shotgun (WGS) entry which is preliminary data.</text>
</comment>
<dbReference type="AlphaFoldDB" id="A0A0F9FVC7"/>
<evidence type="ECO:0000259" key="1">
    <source>
        <dbReference type="Pfam" id="PF03330"/>
    </source>
</evidence>
<sequence length="75" mass="8374">CRSHTDLQVTTGSMPKCIVVRVNDRGPYCEYPGSYYYSCKAERDMDLSEGAAEALGFKTEGVVTLDARYLYVPEP</sequence>
<protein>
    <recommendedName>
        <fullName evidence="1">RlpA-like protein double-psi beta-barrel domain-containing protein</fullName>
    </recommendedName>
</protein>